<evidence type="ECO:0000313" key="2">
    <source>
        <dbReference type="Proteomes" id="UP001139646"/>
    </source>
</evidence>
<evidence type="ECO:0000313" key="1">
    <source>
        <dbReference type="EMBL" id="MCI2284133.1"/>
    </source>
</evidence>
<gene>
    <name evidence="1" type="ORF">L3081_12990</name>
</gene>
<sequence>MASVLLTAGTNAMATDGIGNNRSQVNNFPPNKYLLSDLEIKFTRHPV</sequence>
<comment type="caution">
    <text evidence="1">The sequence shown here is derived from an EMBL/GenBank/DDBJ whole genome shotgun (WGS) entry which is preliminary data.</text>
</comment>
<dbReference type="Proteomes" id="UP001139646">
    <property type="component" value="Unassembled WGS sequence"/>
</dbReference>
<accession>A0ABS9X1K6</accession>
<dbReference type="RefSeq" id="WP_242286592.1">
    <property type="nucleotide sequence ID" value="NZ_JAKKSL010000002.1"/>
</dbReference>
<organism evidence="1 2">
    <name type="scientific">Colwellia maritima</name>
    <dbReference type="NCBI Taxonomy" id="2912588"/>
    <lineage>
        <taxon>Bacteria</taxon>
        <taxon>Pseudomonadati</taxon>
        <taxon>Pseudomonadota</taxon>
        <taxon>Gammaproteobacteria</taxon>
        <taxon>Alteromonadales</taxon>
        <taxon>Colwelliaceae</taxon>
        <taxon>Colwellia</taxon>
    </lineage>
</organism>
<protein>
    <submittedName>
        <fullName evidence="1">Uncharacterized protein</fullName>
    </submittedName>
</protein>
<keyword evidence="2" id="KW-1185">Reference proteome</keyword>
<dbReference type="EMBL" id="JAKKSL010000002">
    <property type="protein sequence ID" value="MCI2284133.1"/>
    <property type="molecule type" value="Genomic_DNA"/>
</dbReference>
<proteinExistence type="predicted"/>
<name>A0ABS9X1K6_9GAMM</name>
<reference evidence="1" key="1">
    <citation type="submission" date="2022-01" db="EMBL/GenBank/DDBJ databases">
        <title>Colwellia maritima, isolated from seawater.</title>
        <authorList>
            <person name="Kristyanto S."/>
            <person name="Jung J."/>
            <person name="Jeon C.O."/>
        </authorList>
    </citation>
    <scope>NUCLEOTIDE SEQUENCE</scope>
    <source>
        <strain evidence="1">MSW7</strain>
    </source>
</reference>